<dbReference type="PROSITE" id="PS51975">
    <property type="entry name" value="RNASE_H_2"/>
    <property type="match status" value="1"/>
</dbReference>
<evidence type="ECO:0000256" key="1">
    <source>
        <dbReference type="ARBA" id="ARBA00000077"/>
    </source>
</evidence>
<dbReference type="NCBIfam" id="NF000595">
    <property type="entry name" value="PRK00015.1-3"/>
    <property type="match status" value="1"/>
</dbReference>
<dbReference type="EC" id="3.1.26.4" evidence="6 14"/>
<dbReference type="EMBL" id="JABRWJ010000005">
    <property type="protein sequence ID" value="NRF68574.1"/>
    <property type="molecule type" value="Genomic_DNA"/>
</dbReference>
<feature type="binding site" evidence="14 15">
    <location>
        <position position="45"/>
    </location>
    <ligand>
        <name>a divalent metal cation</name>
        <dbReference type="ChEBI" id="CHEBI:60240"/>
    </ligand>
</feature>
<dbReference type="InterPro" id="IPR012337">
    <property type="entry name" value="RNaseH-like_sf"/>
</dbReference>
<keyword evidence="20" id="KW-1185">Reference proteome</keyword>
<dbReference type="PANTHER" id="PTHR10954:SF18">
    <property type="entry name" value="RIBONUCLEASE HII"/>
    <property type="match status" value="1"/>
</dbReference>
<dbReference type="Gene3D" id="3.30.420.10">
    <property type="entry name" value="Ribonuclease H-like superfamily/Ribonuclease H"/>
    <property type="match status" value="1"/>
</dbReference>
<evidence type="ECO:0000256" key="3">
    <source>
        <dbReference type="ARBA" id="ARBA00004065"/>
    </source>
</evidence>
<evidence type="ECO:0000256" key="11">
    <source>
        <dbReference type="ARBA" id="ARBA00022759"/>
    </source>
</evidence>
<gene>
    <name evidence="14 19" type="primary">rnhB</name>
    <name evidence="19" type="ORF">HLB44_16380</name>
</gene>
<evidence type="ECO:0000256" key="7">
    <source>
        <dbReference type="ARBA" id="ARBA00019179"/>
    </source>
</evidence>
<evidence type="ECO:0000256" key="12">
    <source>
        <dbReference type="ARBA" id="ARBA00022801"/>
    </source>
</evidence>
<comment type="subcellular location">
    <subcellularLocation>
        <location evidence="4 14">Cytoplasm</location>
    </subcellularLocation>
</comment>
<evidence type="ECO:0000256" key="10">
    <source>
        <dbReference type="ARBA" id="ARBA00022723"/>
    </source>
</evidence>
<dbReference type="SUPFAM" id="SSF53098">
    <property type="entry name" value="Ribonuclease H-like"/>
    <property type="match status" value="1"/>
</dbReference>
<evidence type="ECO:0000256" key="8">
    <source>
        <dbReference type="ARBA" id="ARBA00022490"/>
    </source>
</evidence>
<dbReference type="HAMAP" id="MF_00052_B">
    <property type="entry name" value="RNase_HII_B"/>
    <property type="match status" value="1"/>
</dbReference>
<feature type="region of interest" description="Disordered" evidence="17">
    <location>
        <begin position="1"/>
        <end position="24"/>
    </location>
</feature>
<keyword evidence="10 14" id="KW-0479">Metal-binding</keyword>
<evidence type="ECO:0000256" key="4">
    <source>
        <dbReference type="ARBA" id="ARBA00004496"/>
    </source>
</evidence>
<comment type="cofactor">
    <cofactor evidence="14 15">
        <name>Mn(2+)</name>
        <dbReference type="ChEBI" id="CHEBI:29035"/>
    </cofactor>
    <cofactor evidence="14 15">
        <name>Mg(2+)</name>
        <dbReference type="ChEBI" id="CHEBI:18420"/>
    </cofactor>
    <text evidence="14 15">Manganese or magnesium. Binds 1 divalent metal ion per monomer in the absence of substrate. May bind a second metal ion after substrate binding.</text>
</comment>
<feature type="binding site" evidence="14 15">
    <location>
        <position position="44"/>
    </location>
    <ligand>
        <name>a divalent metal cation</name>
        <dbReference type="ChEBI" id="CHEBI:60240"/>
    </ligand>
</feature>
<keyword evidence="9 14" id="KW-0540">Nuclease</keyword>
<evidence type="ECO:0000256" key="6">
    <source>
        <dbReference type="ARBA" id="ARBA00012180"/>
    </source>
</evidence>
<evidence type="ECO:0000313" key="20">
    <source>
        <dbReference type="Proteomes" id="UP000737171"/>
    </source>
</evidence>
<dbReference type="CDD" id="cd07182">
    <property type="entry name" value="RNase_HII_bacteria_HII_like"/>
    <property type="match status" value="1"/>
</dbReference>
<evidence type="ECO:0000256" key="5">
    <source>
        <dbReference type="ARBA" id="ARBA00007383"/>
    </source>
</evidence>
<reference evidence="19 20" key="1">
    <citation type="submission" date="2020-05" db="EMBL/GenBank/DDBJ databases">
        <title>Aquincola sp. isolate from soil.</title>
        <authorList>
            <person name="Han J."/>
            <person name="Kim D.-U."/>
        </authorList>
    </citation>
    <scope>NUCLEOTIDE SEQUENCE [LARGE SCALE GENOMIC DNA]</scope>
    <source>
        <strain evidence="19 20">S2</strain>
    </source>
</reference>
<evidence type="ECO:0000256" key="15">
    <source>
        <dbReference type="PROSITE-ProRule" id="PRU01319"/>
    </source>
</evidence>
<dbReference type="Proteomes" id="UP000737171">
    <property type="component" value="Unassembled WGS sequence"/>
</dbReference>
<keyword evidence="8 14" id="KW-0963">Cytoplasm</keyword>
<accession>A0ABX2EJ32</accession>
<dbReference type="InterPro" id="IPR036397">
    <property type="entry name" value="RNaseH_sf"/>
</dbReference>
<feature type="binding site" evidence="14 15">
    <location>
        <position position="136"/>
    </location>
    <ligand>
        <name>a divalent metal cation</name>
        <dbReference type="ChEBI" id="CHEBI:60240"/>
    </ligand>
</feature>
<sequence length="245" mass="26438">MRSRKSSPPDRSPQAPARRAKRLRAPQQLGLSWDVPGGLVAGVDEAGRGPLAGPVVAAAVILDELHPIRGLADSKVLTPARREKLFDEIRAKALACCIAEADVEEIDRLNILQATMLAMRRAVDGLRLVPHKVLVDGNRLPVLRMPGEAIVKGDALVASISAASILAKVHRDRLCLELHERYPAYGFAAHKGYATAEHLEALRVHGACDIHRRSYAPVRVALGLPVDALAAAQAVADVIDDEDRR</sequence>
<keyword evidence="11 14" id="KW-0255">Endonuclease</keyword>
<dbReference type="InterPro" id="IPR022898">
    <property type="entry name" value="RNase_HII"/>
</dbReference>
<comment type="function">
    <text evidence="3 14 16">Endonuclease that specifically degrades the RNA of RNA-DNA hybrids.</text>
</comment>
<dbReference type="InterPro" id="IPR024567">
    <property type="entry name" value="RNase_HII/HIII_dom"/>
</dbReference>
<evidence type="ECO:0000259" key="18">
    <source>
        <dbReference type="PROSITE" id="PS51975"/>
    </source>
</evidence>
<dbReference type="RefSeq" id="WP_173124430.1">
    <property type="nucleotide sequence ID" value="NZ_JABRWJ010000005.1"/>
</dbReference>
<evidence type="ECO:0000313" key="19">
    <source>
        <dbReference type="EMBL" id="NRF68574.1"/>
    </source>
</evidence>
<evidence type="ECO:0000256" key="9">
    <source>
        <dbReference type="ARBA" id="ARBA00022722"/>
    </source>
</evidence>
<evidence type="ECO:0000256" key="17">
    <source>
        <dbReference type="SAM" id="MobiDB-lite"/>
    </source>
</evidence>
<evidence type="ECO:0000256" key="16">
    <source>
        <dbReference type="RuleBase" id="RU003515"/>
    </source>
</evidence>
<dbReference type="NCBIfam" id="NF000596">
    <property type="entry name" value="PRK00015.1-4"/>
    <property type="match status" value="1"/>
</dbReference>
<evidence type="ECO:0000256" key="14">
    <source>
        <dbReference type="HAMAP-Rule" id="MF_00052"/>
    </source>
</evidence>
<name>A0ABX2EJ32_9BURK</name>
<protein>
    <recommendedName>
        <fullName evidence="7 14">Ribonuclease HII</fullName>
        <shortName evidence="14">RNase HII</shortName>
        <ecNumber evidence="6 14">3.1.26.4</ecNumber>
    </recommendedName>
</protein>
<comment type="similarity">
    <text evidence="5 14 16">Belongs to the RNase HII family.</text>
</comment>
<dbReference type="PANTHER" id="PTHR10954">
    <property type="entry name" value="RIBONUCLEASE H2 SUBUNIT A"/>
    <property type="match status" value="1"/>
</dbReference>
<comment type="caution">
    <text evidence="19">The sequence shown here is derived from an EMBL/GenBank/DDBJ whole genome shotgun (WGS) entry which is preliminary data.</text>
</comment>
<feature type="domain" description="RNase H type-2" evidence="18">
    <location>
        <begin position="38"/>
        <end position="227"/>
    </location>
</feature>
<dbReference type="Pfam" id="PF01351">
    <property type="entry name" value="RNase_HII"/>
    <property type="match status" value="1"/>
</dbReference>
<organism evidence="19 20">
    <name type="scientific">Pseudaquabacterium terrae</name>
    <dbReference type="NCBI Taxonomy" id="2732868"/>
    <lineage>
        <taxon>Bacteria</taxon>
        <taxon>Pseudomonadati</taxon>
        <taxon>Pseudomonadota</taxon>
        <taxon>Betaproteobacteria</taxon>
        <taxon>Burkholderiales</taxon>
        <taxon>Sphaerotilaceae</taxon>
        <taxon>Pseudaquabacterium</taxon>
    </lineage>
</organism>
<keyword evidence="13 14" id="KW-0464">Manganese</keyword>
<comment type="cofactor">
    <cofactor evidence="2">
        <name>Mg(2+)</name>
        <dbReference type="ChEBI" id="CHEBI:18420"/>
    </cofactor>
</comment>
<dbReference type="GO" id="GO:0004523">
    <property type="term" value="F:RNA-DNA hybrid ribonuclease activity"/>
    <property type="evidence" value="ECO:0007669"/>
    <property type="project" value="UniProtKB-EC"/>
</dbReference>
<evidence type="ECO:0000256" key="2">
    <source>
        <dbReference type="ARBA" id="ARBA00001946"/>
    </source>
</evidence>
<proteinExistence type="inferred from homology"/>
<dbReference type="NCBIfam" id="NF000594">
    <property type="entry name" value="PRK00015.1-1"/>
    <property type="match status" value="1"/>
</dbReference>
<dbReference type="InterPro" id="IPR001352">
    <property type="entry name" value="RNase_HII/HIII"/>
</dbReference>
<comment type="catalytic activity">
    <reaction evidence="1 14 15 16">
        <text>Endonucleolytic cleavage to 5'-phosphomonoester.</text>
        <dbReference type="EC" id="3.1.26.4"/>
    </reaction>
</comment>
<evidence type="ECO:0000256" key="13">
    <source>
        <dbReference type="ARBA" id="ARBA00023211"/>
    </source>
</evidence>
<keyword evidence="12 14" id="KW-0378">Hydrolase</keyword>